<accession>A0AAE0GG85</accession>
<comment type="caution">
    <text evidence="1">The sequence shown here is derived from an EMBL/GenBank/DDBJ whole genome shotgun (WGS) entry which is preliminary data.</text>
</comment>
<dbReference type="CDD" id="cd24058">
    <property type="entry name" value="ASKHA_NBD_ROK_PPGK"/>
    <property type="match status" value="1"/>
</dbReference>
<proteinExistence type="predicted"/>
<evidence type="ECO:0008006" key="3">
    <source>
        <dbReference type="Google" id="ProtNLM"/>
    </source>
</evidence>
<dbReference type="Proteomes" id="UP001190700">
    <property type="component" value="Unassembled WGS sequence"/>
</dbReference>
<dbReference type="NCBIfam" id="NF045942">
    <property type="entry name" value="PolPhglucPhase"/>
    <property type="match status" value="1"/>
</dbReference>
<dbReference type="PANTHER" id="PTHR18964">
    <property type="entry name" value="ROK (REPRESSOR, ORF, KINASE) FAMILY"/>
    <property type="match status" value="1"/>
</dbReference>
<dbReference type="Gene3D" id="3.30.420.40">
    <property type="match status" value="2"/>
</dbReference>
<dbReference type="AlphaFoldDB" id="A0AAE0GG85"/>
<keyword evidence="2" id="KW-1185">Reference proteome</keyword>
<sequence>MPATANTTKADVRLGVDIGGSGIKGALIDCVTGEMIGERHRIPTPAGGTPEGVSSTVAQLADHFEWSGSIGCGFPAAIRSGQVLTAANISDDWIGQNAVELFQEATGSPLVTVINDADAAGTAEMAFGAGKGRSGLVIMCTLGTGIGTALFQDGVLVPNTELGHLFLSNGLEGEEYASDFVRSNEDLSFKQWGKRVNKYFKTLEDLFWPDLIIVGGGVSKKSEKWMPYLDLNTEIIPAEMRNNAGIVGAAAAACEGVQRR</sequence>
<evidence type="ECO:0000313" key="2">
    <source>
        <dbReference type="Proteomes" id="UP001190700"/>
    </source>
</evidence>
<protein>
    <recommendedName>
        <fullName evidence="3">Polyphosphate glucokinase</fullName>
    </recommendedName>
</protein>
<reference evidence="1 2" key="1">
    <citation type="journal article" date="2015" name="Genome Biol. Evol.">
        <title>Comparative Genomics of a Bacterivorous Green Alga Reveals Evolutionary Causalities and Consequences of Phago-Mixotrophic Mode of Nutrition.</title>
        <authorList>
            <person name="Burns J.A."/>
            <person name="Paasch A."/>
            <person name="Narechania A."/>
            <person name="Kim E."/>
        </authorList>
    </citation>
    <scope>NUCLEOTIDE SEQUENCE [LARGE SCALE GENOMIC DNA]</scope>
    <source>
        <strain evidence="1 2">PLY_AMNH</strain>
    </source>
</reference>
<dbReference type="SUPFAM" id="SSF53067">
    <property type="entry name" value="Actin-like ATPase domain"/>
    <property type="match status" value="1"/>
</dbReference>
<dbReference type="Pfam" id="PF00480">
    <property type="entry name" value="ROK"/>
    <property type="match status" value="1"/>
</dbReference>
<dbReference type="PANTHER" id="PTHR18964:SF146">
    <property type="entry name" value="POLYPHOSPHATE GLUCOKINASE"/>
    <property type="match status" value="1"/>
</dbReference>
<organism evidence="1 2">
    <name type="scientific">Cymbomonas tetramitiformis</name>
    <dbReference type="NCBI Taxonomy" id="36881"/>
    <lineage>
        <taxon>Eukaryota</taxon>
        <taxon>Viridiplantae</taxon>
        <taxon>Chlorophyta</taxon>
        <taxon>Pyramimonadophyceae</taxon>
        <taxon>Pyramimonadales</taxon>
        <taxon>Pyramimonadaceae</taxon>
        <taxon>Cymbomonas</taxon>
    </lineage>
</organism>
<dbReference type="InterPro" id="IPR000600">
    <property type="entry name" value="ROK"/>
</dbReference>
<dbReference type="InterPro" id="IPR043129">
    <property type="entry name" value="ATPase_NBD"/>
</dbReference>
<dbReference type="EMBL" id="LGRX02006339">
    <property type="protein sequence ID" value="KAK3276876.1"/>
    <property type="molecule type" value="Genomic_DNA"/>
</dbReference>
<gene>
    <name evidence="1" type="ORF">CYMTET_15082</name>
</gene>
<name>A0AAE0GG85_9CHLO</name>
<evidence type="ECO:0000313" key="1">
    <source>
        <dbReference type="EMBL" id="KAK3276876.1"/>
    </source>
</evidence>